<dbReference type="InterPro" id="IPR052614">
    <property type="entry name" value="CFAP65"/>
</dbReference>
<accession>A0A812MLV7</accession>
<dbReference type="AlphaFoldDB" id="A0A812MLV7"/>
<name>A0A812MLV7_9DINO</name>
<comment type="caution">
    <text evidence="2">The sequence shown here is derived from an EMBL/GenBank/DDBJ whole genome shotgun (WGS) entry which is preliminary data.</text>
</comment>
<dbReference type="GO" id="GO:0005737">
    <property type="term" value="C:cytoplasm"/>
    <property type="evidence" value="ECO:0007669"/>
    <property type="project" value="UniProtKB-SubCell"/>
</dbReference>
<dbReference type="PANTHER" id="PTHR46127:SF1">
    <property type="entry name" value="CILIA- AND FLAGELLA-ASSOCIATED PROTEIN 65"/>
    <property type="match status" value="1"/>
</dbReference>
<keyword evidence="3" id="KW-1185">Reference proteome</keyword>
<gene>
    <name evidence="2" type="primary">CFAP65</name>
    <name evidence="2" type="ORF">SNAT2548_LOCUS13658</name>
</gene>
<evidence type="ECO:0000259" key="1">
    <source>
        <dbReference type="Pfam" id="PF24816"/>
    </source>
</evidence>
<organism evidence="2 3">
    <name type="scientific">Symbiodinium natans</name>
    <dbReference type="NCBI Taxonomy" id="878477"/>
    <lineage>
        <taxon>Eukaryota</taxon>
        <taxon>Sar</taxon>
        <taxon>Alveolata</taxon>
        <taxon>Dinophyceae</taxon>
        <taxon>Suessiales</taxon>
        <taxon>Symbiodiniaceae</taxon>
        <taxon>Symbiodinium</taxon>
    </lineage>
</organism>
<dbReference type="PANTHER" id="PTHR46127">
    <property type="entry name" value="CILIA- AND FLAGELLA-ASSOCIATED PROTEIN 65"/>
    <property type="match status" value="1"/>
</dbReference>
<protein>
    <submittedName>
        <fullName evidence="2">CFAP65 protein</fullName>
    </submittedName>
</protein>
<feature type="domain" description="CFAP65-like ninth Ig-like" evidence="1">
    <location>
        <begin position="73"/>
        <end position="181"/>
    </location>
</feature>
<reference evidence="2" key="1">
    <citation type="submission" date="2021-02" db="EMBL/GenBank/DDBJ databases">
        <authorList>
            <person name="Dougan E. K."/>
            <person name="Rhodes N."/>
            <person name="Thang M."/>
            <person name="Chan C."/>
        </authorList>
    </citation>
    <scope>NUCLEOTIDE SEQUENCE</scope>
</reference>
<evidence type="ECO:0000313" key="3">
    <source>
        <dbReference type="Proteomes" id="UP000604046"/>
    </source>
</evidence>
<dbReference type="OrthoDB" id="439526at2759"/>
<sequence length="182" mass="20379">MPMESKSDWSHPATSADEVCGLVRLMRAACERGLGTKFFVYLPKVSVTPQGEGSDEPSGRSVTFTLCALVQYPYIQIADLRTESSTLQPQSMMWTQFQVDGINELYQGEVADVERKFQAAIGIDDKKRLVRQLKPFQMLFGTAAVESGPTVVYLALSNPGYLPIRFSFQTPENLNLENVPYW</sequence>
<proteinExistence type="predicted"/>
<dbReference type="EMBL" id="CAJNDS010001458">
    <property type="protein sequence ID" value="CAE7261037.1"/>
    <property type="molecule type" value="Genomic_DNA"/>
</dbReference>
<dbReference type="InterPro" id="IPR056344">
    <property type="entry name" value="Ig_CFAP65-like_9th"/>
</dbReference>
<evidence type="ECO:0000313" key="2">
    <source>
        <dbReference type="EMBL" id="CAE7261037.1"/>
    </source>
</evidence>
<dbReference type="Proteomes" id="UP000604046">
    <property type="component" value="Unassembled WGS sequence"/>
</dbReference>
<dbReference type="Pfam" id="PF24816">
    <property type="entry name" value="Ig_CFAP65__9th"/>
    <property type="match status" value="1"/>
</dbReference>
<dbReference type="GO" id="GO:0005929">
    <property type="term" value="C:cilium"/>
    <property type="evidence" value="ECO:0007669"/>
    <property type="project" value="UniProtKB-SubCell"/>
</dbReference>